<dbReference type="EMBL" id="BDRX01000172">
    <property type="protein sequence ID" value="GBF99760.1"/>
    <property type="molecule type" value="Genomic_DNA"/>
</dbReference>
<feature type="compositionally biased region" description="Gly residues" evidence="1">
    <location>
        <begin position="128"/>
        <end position="137"/>
    </location>
</feature>
<sequence length="277" mass="27986">MTAAAMNFFELLGVSSDHLADSMPERIVEAFHSGGKEAVRELVYTQVASTLHAPLHVRSAEAGGEAVYGSEQPGRPVFLVVDARGLFSRVHEDGTPFATADAHGAALGGGGGGGGGGGAARQRKPRPSGGGGGGGGPTARDKDRDATWEAKYQNLLTFVRTNGHRPRRTGEDKERQMCFWLAQQQRKMKEGNLDEGKRAKLGVVLAVRGPASRPGGGGTPSGAGTGGWGGSEGGEDDGDEFDQGGGGGDDDDGAGDDGGAGGSGGGDDDMAAAEGPL</sequence>
<comment type="caution">
    <text evidence="2">The sequence shown here is derived from an EMBL/GenBank/DDBJ whole genome shotgun (WGS) entry which is preliminary data.</text>
</comment>
<protein>
    <recommendedName>
        <fullName evidence="4">Helicase-associated domain-containing protein</fullName>
    </recommendedName>
</protein>
<evidence type="ECO:0000256" key="1">
    <source>
        <dbReference type="SAM" id="MobiDB-lite"/>
    </source>
</evidence>
<dbReference type="Proteomes" id="UP000247498">
    <property type="component" value="Unassembled WGS sequence"/>
</dbReference>
<dbReference type="OrthoDB" id="539047at2759"/>
<name>A0A2V0PP29_9CHLO</name>
<dbReference type="AlphaFoldDB" id="A0A2V0PP29"/>
<accession>A0A2V0PP29</accession>
<feature type="region of interest" description="Disordered" evidence="1">
    <location>
        <begin position="208"/>
        <end position="277"/>
    </location>
</feature>
<feature type="compositionally biased region" description="Gly residues" evidence="1">
    <location>
        <begin position="256"/>
        <end position="265"/>
    </location>
</feature>
<dbReference type="InParanoid" id="A0A2V0PP29"/>
<evidence type="ECO:0000313" key="2">
    <source>
        <dbReference type="EMBL" id="GBF99760.1"/>
    </source>
</evidence>
<keyword evidence="3" id="KW-1185">Reference proteome</keyword>
<dbReference type="Gene3D" id="6.10.140.530">
    <property type="match status" value="1"/>
</dbReference>
<gene>
    <name evidence="2" type="ORF">Rsub_12388</name>
</gene>
<feature type="compositionally biased region" description="Gly residues" evidence="1">
    <location>
        <begin position="106"/>
        <end position="119"/>
    </location>
</feature>
<feature type="compositionally biased region" description="Gly residues" evidence="1">
    <location>
        <begin position="214"/>
        <end position="232"/>
    </location>
</feature>
<evidence type="ECO:0000313" key="3">
    <source>
        <dbReference type="Proteomes" id="UP000247498"/>
    </source>
</evidence>
<evidence type="ECO:0008006" key="4">
    <source>
        <dbReference type="Google" id="ProtNLM"/>
    </source>
</evidence>
<proteinExistence type="predicted"/>
<reference evidence="2 3" key="1">
    <citation type="journal article" date="2018" name="Sci. Rep.">
        <title>Raphidocelis subcapitata (=Pseudokirchneriella subcapitata) provides an insight into genome evolution and environmental adaptations in the Sphaeropleales.</title>
        <authorList>
            <person name="Suzuki S."/>
            <person name="Yamaguchi H."/>
            <person name="Nakajima N."/>
            <person name="Kawachi M."/>
        </authorList>
    </citation>
    <scope>NUCLEOTIDE SEQUENCE [LARGE SCALE GENOMIC DNA]</scope>
    <source>
        <strain evidence="2 3">NIES-35</strain>
    </source>
</reference>
<organism evidence="2 3">
    <name type="scientific">Raphidocelis subcapitata</name>
    <dbReference type="NCBI Taxonomy" id="307507"/>
    <lineage>
        <taxon>Eukaryota</taxon>
        <taxon>Viridiplantae</taxon>
        <taxon>Chlorophyta</taxon>
        <taxon>core chlorophytes</taxon>
        <taxon>Chlorophyceae</taxon>
        <taxon>CS clade</taxon>
        <taxon>Sphaeropleales</taxon>
        <taxon>Selenastraceae</taxon>
        <taxon>Raphidocelis</taxon>
    </lineage>
</organism>
<feature type="compositionally biased region" description="Acidic residues" evidence="1">
    <location>
        <begin position="233"/>
        <end position="255"/>
    </location>
</feature>
<feature type="region of interest" description="Disordered" evidence="1">
    <location>
        <begin position="101"/>
        <end position="145"/>
    </location>
</feature>